<dbReference type="Gene3D" id="3.40.10.10">
    <property type="entry name" value="DNA Methylphosphotriester Repair Domain"/>
    <property type="match status" value="1"/>
</dbReference>
<evidence type="ECO:0000256" key="9">
    <source>
        <dbReference type="ARBA" id="ARBA00023159"/>
    </source>
</evidence>
<dbReference type="PROSITE" id="PS01124">
    <property type="entry name" value="HTH_ARAC_FAMILY_2"/>
    <property type="match status" value="1"/>
</dbReference>
<dbReference type="InterPro" id="IPR018060">
    <property type="entry name" value="HTH_AraC"/>
</dbReference>
<dbReference type="InterPro" id="IPR009057">
    <property type="entry name" value="Homeodomain-like_sf"/>
</dbReference>
<evidence type="ECO:0000256" key="4">
    <source>
        <dbReference type="ARBA" id="ARBA00022723"/>
    </source>
</evidence>
<dbReference type="GO" id="GO:0032259">
    <property type="term" value="P:methylation"/>
    <property type="evidence" value="ECO:0007669"/>
    <property type="project" value="UniProtKB-KW"/>
</dbReference>
<dbReference type="GO" id="GO:0006307">
    <property type="term" value="P:DNA alkylation repair"/>
    <property type="evidence" value="ECO:0007669"/>
    <property type="project" value="UniProtKB-ARBA"/>
</dbReference>
<dbReference type="EMBL" id="QJJQ01000001">
    <property type="protein sequence ID" value="PXW90685.1"/>
    <property type="molecule type" value="Genomic_DNA"/>
</dbReference>
<proteinExistence type="predicted"/>
<dbReference type="Pfam" id="PF02805">
    <property type="entry name" value="Ada_Zn_binding"/>
    <property type="match status" value="1"/>
</dbReference>
<evidence type="ECO:0000256" key="10">
    <source>
        <dbReference type="ARBA" id="ARBA00023163"/>
    </source>
</evidence>
<comment type="caution">
    <text evidence="13">The sequence shown here is derived from an EMBL/GenBank/DDBJ whole genome shotgun (WGS) entry which is preliminary data.</text>
</comment>
<keyword evidence="9" id="KW-0010">Activator</keyword>
<evidence type="ECO:0000256" key="2">
    <source>
        <dbReference type="ARBA" id="ARBA00022603"/>
    </source>
</evidence>
<feature type="domain" description="HTH araC/xylS-type" evidence="12">
    <location>
        <begin position="89"/>
        <end position="187"/>
    </location>
</feature>
<evidence type="ECO:0000313" key="14">
    <source>
        <dbReference type="Proteomes" id="UP000247978"/>
    </source>
</evidence>
<keyword evidence="4" id="KW-0479">Metal-binding</keyword>
<keyword evidence="3 13" id="KW-0808">Transferase</keyword>
<dbReference type="GO" id="GO:0008270">
    <property type="term" value="F:zinc ion binding"/>
    <property type="evidence" value="ECO:0007669"/>
    <property type="project" value="InterPro"/>
</dbReference>
<keyword evidence="14" id="KW-1185">Reference proteome</keyword>
<evidence type="ECO:0000256" key="5">
    <source>
        <dbReference type="ARBA" id="ARBA00022763"/>
    </source>
</evidence>
<evidence type="ECO:0000256" key="3">
    <source>
        <dbReference type="ARBA" id="ARBA00022679"/>
    </source>
</evidence>
<evidence type="ECO:0000256" key="11">
    <source>
        <dbReference type="ARBA" id="ARBA00023204"/>
    </source>
</evidence>
<dbReference type="PIRSF" id="PIRSF000408">
    <property type="entry name" value="Alkyltransferas_AdaA"/>
    <property type="match status" value="1"/>
</dbReference>
<evidence type="ECO:0000256" key="7">
    <source>
        <dbReference type="ARBA" id="ARBA00023015"/>
    </source>
</evidence>
<keyword evidence="8" id="KW-0238">DNA-binding</keyword>
<comment type="cofactor">
    <cofactor evidence="1">
        <name>Zn(2+)</name>
        <dbReference type="ChEBI" id="CHEBI:29105"/>
    </cofactor>
</comment>
<dbReference type="OrthoDB" id="9802228at2"/>
<dbReference type="SUPFAM" id="SSF57884">
    <property type="entry name" value="Ada DNA repair protein, N-terminal domain (N-Ada 10)"/>
    <property type="match status" value="1"/>
</dbReference>
<keyword evidence="5" id="KW-0227">DNA damage</keyword>
<dbReference type="RefSeq" id="WP_110393918.1">
    <property type="nucleotide sequence ID" value="NZ_JBHUHB010000001.1"/>
</dbReference>
<organism evidence="13 14">
    <name type="scientific">Pseudogracilibacillus auburnensis</name>
    <dbReference type="NCBI Taxonomy" id="1494959"/>
    <lineage>
        <taxon>Bacteria</taxon>
        <taxon>Bacillati</taxon>
        <taxon>Bacillota</taxon>
        <taxon>Bacilli</taxon>
        <taxon>Bacillales</taxon>
        <taxon>Bacillaceae</taxon>
        <taxon>Pseudogracilibacillus</taxon>
    </lineage>
</organism>
<dbReference type="Proteomes" id="UP000247978">
    <property type="component" value="Unassembled WGS sequence"/>
</dbReference>
<reference evidence="13 14" key="1">
    <citation type="submission" date="2018-05" db="EMBL/GenBank/DDBJ databases">
        <title>Genomic Encyclopedia of Type Strains, Phase IV (KMG-IV): sequencing the most valuable type-strain genomes for metagenomic binning, comparative biology and taxonomic classification.</title>
        <authorList>
            <person name="Goeker M."/>
        </authorList>
    </citation>
    <scope>NUCLEOTIDE SEQUENCE [LARGE SCALE GENOMIC DNA]</scope>
    <source>
        <strain evidence="13 14">DSM 28556</strain>
    </source>
</reference>
<gene>
    <name evidence="13" type="ORF">DFR56_101599</name>
</gene>
<name>A0A2V3WEN6_9BACI</name>
<keyword evidence="10" id="KW-0804">Transcription</keyword>
<evidence type="ECO:0000256" key="1">
    <source>
        <dbReference type="ARBA" id="ARBA00001947"/>
    </source>
</evidence>
<dbReference type="InterPro" id="IPR035451">
    <property type="entry name" value="Ada-like_dom_sf"/>
</dbReference>
<dbReference type="AlphaFoldDB" id="A0A2V3WEN6"/>
<dbReference type="Gene3D" id="1.10.10.60">
    <property type="entry name" value="Homeodomain-like"/>
    <property type="match status" value="2"/>
</dbReference>
<keyword evidence="2 13" id="KW-0489">Methyltransferase</keyword>
<dbReference type="SMART" id="SM00342">
    <property type="entry name" value="HTH_ARAC"/>
    <property type="match status" value="1"/>
</dbReference>
<dbReference type="Pfam" id="PF12833">
    <property type="entry name" value="HTH_18"/>
    <property type="match status" value="1"/>
</dbReference>
<dbReference type="InterPro" id="IPR004026">
    <property type="entry name" value="Ada_DNA_repair_Zn-bd"/>
</dbReference>
<sequence>MKILNNMSKEIMWEAVVTCDPKYDGEFLYAIKTTGIFCRPSCRSKIPKYKNVSFYTNAEEAQLAGYRPCKRCRPDLSLKNYDPLHSIIKDTKEIIENQYWKNIHLNDIAAKVGVSQFHLTRTFKNRTGYTPRLYLEKIRIRKAQELLMTTTLSSTEIGFQIGYQSMSSFYHAFKRHTGHSPRQFQADIKNNLKP</sequence>
<dbReference type="GO" id="GO:0043565">
    <property type="term" value="F:sequence-specific DNA binding"/>
    <property type="evidence" value="ECO:0007669"/>
    <property type="project" value="InterPro"/>
</dbReference>
<evidence type="ECO:0000256" key="8">
    <source>
        <dbReference type="ARBA" id="ARBA00023125"/>
    </source>
</evidence>
<keyword evidence="11" id="KW-0234">DNA repair</keyword>
<dbReference type="FunFam" id="3.40.10.10:FF:000001">
    <property type="entry name" value="DNA-3-methyladenine glycosylase 2"/>
    <property type="match status" value="1"/>
</dbReference>
<evidence type="ECO:0000313" key="13">
    <source>
        <dbReference type="EMBL" id="PXW90685.1"/>
    </source>
</evidence>
<keyword evidence="7" id="KW-0805">Transcription regulation</keyword>
<protein>
    <submittedName>
        <fullName evidence="13">AraC family transcriptional regulator of adaptative response / methylphosphotriester-DNA alkyltransferase methyltransferase</fullName>
    </submittedName>
</protein>
<accession>A0A2V3WEN6</accession>
<dbReference type="PANTHER" id="PTHR43280">
    <property type="entry name" value="ARAC-FAMILY TRANSCRIPTIONAL REGULATOR"/>
    <property type="match status" value="1"/>
</dbReference>
<dbReference type="GO" id="GO:0003700">
    <property type="term" value="F:DNA-binding transcription factor activity"/>
    <property type="evidence" value="ECO:0007669"/>
    <property type="project" value="InterPro"/>
</dbReference>
<dbReference type="PANTHER" id="PTHR43280:SF2">
    <property type="entry name" value="HTH-TYPE TRANSCRIPTIONAL REGULATOR EXSA"/>
    <property type="match status" value="1"/>
</dbReference>
<dbReference type="InterPro" id="IPR016220">
    <property type="entry name" value="Me-P-triester_DNA_alkyl-Trfase"/>
</dbReference>
<evidence type="ECO:0000256" key="6">
    <source>
        <dbReference type="ARBA" id="ARBA00022833"/>
    </source>
</evidence>
<dbReference type="SUPFAM" id="SSF46689">
    <property type="entry name" value="Homeodomain-like"/>
    <property type="match status" value="2"/>
</dbReference>
<keyword evidence="6" id="KW-0862">Zinc</keyword>
<dbReference type="GO" id="GO:0008168">
    <property type="term" value="F:methyltransferase activity"/>
    <property type="evidence" value="ECO:0007669"/>
    <property type="project" value="UniProtKB-KW"/>
</dbReference>
<evidence type="ECO:0000259" key="12">
    <source>
        <dbReference type="PROSITE" id="PS01124"/>
    </source>
</evidence>